<proteinExistence type="inferred from homology"/>
<gene>
    <name evidence="7" type="ORF">BCR33DRAFT_713522</name>
</gene>
<comment type="caution">
    <text evidence="7">The sequence shown here is derived from an EMBL/GenBank/DDBJ whole genome shotgun (WGS) entry which is preliminary data.</text>
</comment>
<dbReference type="GO" id="GO:0006508">
    <property type="term" value="P:proteolysis"/>
    <property type="evidence" value="ECO:0007669"/>
    <property type="project" value="UniProtKB-KW"/>
</dbReference>
<dbReference type="GO" id="GO:0016926">
    <property type="term" value="P:protein desumoylation"/>
    <property type="evidence" value="ECO:0007669"/>
    <property type="project" value="TreeGrafter"/>
</dbReference>
<dbReference type="PROSITE" id="PS50600">
    <property type="entry name" value="ULP_PROTEASE"/>
    <property type="match status" value="1"/>
</dbReference>
<keyword evidence="4" id="KW-0788">Thiol protease</keyword>
<dbReference type="GO" id="GO:0016929">
    <property type="term" value="F:deSUMOylase activity"/>
    <property type="evidence" value="ECO:0007669"/>
    <property type="project" value="TreeGrafter"/>
</dbReference>
<evidence type="ECO:0000256" key="1">
    <source>
        <dbReference type="ARBA" id="ARBA00005234"/>
    </source>
</evidence>
<keyword evidence="8" id="KW-1185">Reference proteome</keyword>
<dbReference type="InterPro" id="IPR038765">
    <property type="entry name" value="Papain-like_cys_pep_sf"/>
</dbReference>
<protein>
    <submittedName>
        <fullName evidence="7">Cysteine proteinase</fullName>
    </submittedName>
</protein>
<keyword evidence="3" id="KW-0378">Hydrolase</keyword>
<evidence type="ECO:0000256" key="3">
    <source>
        <dbReference type="ARBA" id="ARBA00022801"/>
    </source>
</evidence>
<dbReference type="SUPFAM" id="SSF54001">
    <property type="entry name" value="Cysteine proteinases"/>
    <property type="match status" value="1"/>
</dbReference>
<evidence type="ECO:0000256" key="2">
    <source>
        <dbReference type="ARBA" id="ARBA00022670"/>
    </source>
</evidence>
<dbReference type="Gene3D" id="1.10.418.20">
    <property type="match status" value="1"/>
</dbReference>
<dbReference type="PANTHER" id="PTHR12606">
    <property type="entry name" value="SENTRIN/SUMO-SPECIFIC PROTEASE"/>
    <property type="match status" value="1"/>
</dbReference>
<reference evidence="7 8" key="1">
    <citation type="submission" date="2016-07" db="EMBL/GenBank/DDBJ databases">
        <title>Pervasive Adenine N6-methylation of Active Genes in Fungi.</title>
        <authorList>
            <consortium name="DOE Joint Genome Institute"/>
            <person name="Mondo S.J."/>
            <person name="Dannebaum R.O."/>
            <person name="Kuo R.C."/>
            <person name="Labutti K."/>
            <person name="Haridas S."/>
            <person name="Kuo A."/>
            <person name="Salamov A."/>
            <person name="Ahrendt S.R."/>
            <person name="Lipzen A."/>
            <person name="Sullivan W."/>
            <person name="Andreopoulos W.B."/>
            <person name="Clum A."/>
            <person name="Lindquist E."/>
            <person name="Daum C."/>
            <person name="Ramamoorthy G.K."/>
            <person name="Gryganskyi A."/>
            <person name="Culley D."/>
            <person name="Magnuson J.K."/>
            <person name="James T.Y."/>
            <person name="O'Malley M.A."/>
            <person name="Stajich J.E."/>
            <person name="Spatafora J.W."/>
            <person name="Visel A."/>
            <person name="Grigoriev I.V."/>
        </authorList>
    </citation>
    <scope>NUCLEOTIDE SEQUENCE [LARGE SCALE GENOMIC DNA]</scope>
    <source>
        <strain evidence="7 8">JEL800</strain>
    </source>
</reference>
<evidence type="ECO:0000259" key="6">
    <source>
        <dbReference type="PROSITE" id="PS50600"/>
    </source>
</evidence>
<dbReference type="AlphaFoldDB" id="A0A1Y2CSF1"/>
<organism evidence="7 8">
    <name type="scientific">Rhizoclosmatium globosum</name>
    <dbReference type="NCBI Taxonomy" id="329046"/>
    <lineage>
        <taxon>Eukaryota</taxon>
        <taxon>Fungi</taxon>
        <taxon>Fungi incertae sedis</taxon>
        <taxon>Chytridiomycota</taxon>
        <taxon>Chytridiomycota incertae sedis</taxon>
        <taxon>Chytridiomycetes</taxon>
        <taxon>Chytridiales</taxon>
        <taxon>Chytriomycetaceae</taxon>
        <taxon>Rhizoclosmatium</taxon>
    </lineage>
</organism>
<dbReference type="OrthoDB" id="1939479at2759"/>
<dbReference type="EMBL" id="MCGO01000008">
    <property type="protein sequence ID" value="ORY49931.1"/>
    <property type="molecule type" value="Genomic_DNA"/>
</dbReference>
<dbReference type="Proteomes" id="UP000193642">
    <property type="component" value="Unassembled WGS sequence"/>
</dbReference>
<dbReference type="GO" id="GO:0005634">
    <property type="term" value="C:nucleus"/>
    <property type="evidence" value="ECO:0007669"/>
    <property type="project" value="TreeGrafter"/>
</dbReference>
<name>A0A1Y2CSF1_9FUNG</name>
<evidence type="ECO:0000313" key="8">
    <source>
        <dbReference type="Proteomes" id="UP000193642"/>
    </source>
</evidence>
<accession>A0A1Y2CSF1</accession>
<feature type="domain" description="Ubiquitin-like protease family profile" evidence="6">
    <location>
        <begin position="133"/>
        <end position="279"/>
    </location>
</feature>
<dbReference type="Pfam" id="PF02902">
    <property type="entry name" value="Peptidase_C48"/>
    <property type="match status" value="1"/>
</dbReference>
<dbReference type="STRING" id="329046.A0A1Y2CSF1"/>
<evidence type="ECO:0000256" key="4">
    <source>
        <dbReference type="ARBA" id="ARBA00022807"/>
    </source>
</evidence>
<keyword evidence="2" id="KW-0645">Protease</keyword>
<evidence type="ECO:0000256" key="5">
    <source>
        <dbReference type="SAM" id="MobiDB-lite"/>
    </source>
</evidence>
<dbReference type="PANTHER" id="PTHR12606:SF141">
    <property type="entry name" value="GH15225P-RELATED"/>
    <property type="match status" value="1"/>
</dbReference>
<sequence length="324" mass="36214">MNPSSFYGFSNGPPIRHKVTRTTRQSNPWSALARAKQIKATKDTKDSATVEVIDLTVDEPCEVIDLTGDSDSDYSVNPAWAAPRFSFPFCKMTSDSLTGFPDENSAAVDSLLGLFKMRSTTLANRSLNPTPSKPVQNEATEQLPKHDALKAYITANFNQSDAVTPLTEILNNPVTPDLLTTLVNPTSWLSDEAINAFTAPFKLRYDYDSVRRWTKKQVRAGIFEFDRVVIPINKGNTHWCFAFISLRDQFHITFLDSLPGSTSDGSSCGVFVCYYAFCVARCEDVTSFTFSQTDAWLFRKAISYVLAYPLLTELNQLENESDNK</sequence>
<dbReference type="Gene3D" id="3.30.310.130">
    <property type="entry name" value="Ubiquitin-related"/>
    <property type="match status" value="1"/>
</dbReference>
<dbReference type="InterPro" id="IPR003653">
    <property type="entry name" value="Peptidase_C48_C"/>
</dbReference>
<feature type="region of interest" description="Disordered" evidence="5">
    <location>
        <begin position="1"/>
        <end position="21"/>
    </location>
</feature>
<evidence type="ECO:0000313" key="7">
    <source>
        <dbReference type="EMBL" id="ORY49931.1"/>
    </source>
</evidence>
<comment type="similarity">
    <text evidence="1">Belongs to the peptidase C48 family.</text>
</comment>